<evidence type="ECO:0000313" key="2">
    <source>
        <dbReference type="Proteomes" id="UP000240978"/>
    </source>
</evidence>
<dbReference type="AlphaFoldDB" id="A0A2P8GLQ9"/>
<gene>
    <name evidence="1" type="ORF">CLV42_102481</name>
</gene>
<dbReference type="Proteomes" id="UP000240978">
    <property type="component" value="Unassembled WGS sequence"/>
</dbReference>
<protein>
    <submittedName>
        <fullName evidence="1">Uncharacterized protein</fullName>
    </submittedName>
</protein>
<proteinExistence type="predicted"/>
<dbReference type="OrthoDB" id="1445055at2"/>
<keyword evidence="2" id="KW-1185">Reference proteome</keyword>
<name>A0A2P8GLQ9_9BACT</name>
<evidence type="ECO:0000313" key="1">
    <source>
        <dbReference type="EMBL" id="PSL34907.1"/>
    </source>
</evidence>
<comment type="caution">
    <text evidence="1">The sequence shown here is derived from an EMBL/GenBank/DDBJ whole genome shotgun (WGS) entry which is preliminary data.</text>
</comment>
<dbReference type="RefSeq" id="WP_106601162.1">
    <property type="nucleotide sequence ID" value="NZ_PYGK01000002.1"/>
</dbReference>
<dbReference type="EMBL" id="PYGK01000002">
    <property type="protein sequence ID" value="PSL34907.1"/>
    <property type="molecule type" value="Genomic_DNA"/>
</dbReference>
<reference evidence="1 2" key="1">
    <citation type="submission" date="2018-03" db="EMBL/GenBank/DDBJ databases">
        <title>Genomic Encyclopedia of Archaeal and Bacterial Type Strains, Phase II (KMG-II): from individual species to whole genera.</title>
        <authorList>
            <person name="Goeker M."/>
        </authorList>
    </citation>
    <scope>NUCLEOTIDE SEQUENCE [LARGE SCALE GENOMIC DNA]</scope>
    <source>
        <strain evidence="1 2">DSM 18107</strain>
    </source>
</reference>
<sequence>MTITEIKNLSSNIPAITDATELAKFDSTSTFAEKITAENVTANTWKDFATANDDIQVTWANGATVVYRAVGGTFALSGTTVTISGLANASKYSVGINGQLTIGPEGNDAAAAIVNIRMGNLVTKQNPKGDWIIDFSDKTDEAGGSEINLKVLIDWIKRNTGDNAVAQLPAITGEDGTAKNPEDFIILFKDFYYNITQKTFDFWVTSKEGQTIKFGSFTIKKVGFRVTNIATNPTLYEAPKS</sequence>
<accession>A0A2P8GLQ9</accession>
<organism evidence="1 2">
    <name type="scientific">Chitinophaga ginsengisoli</name>
    <dbReference type="NCBI Taxonomy" id="363837"/>
    <lineage>
        <taxon>Bacteria</taxon>
        <taxon>Pseudomonadati</taxon>
        <taxon>Bacteroidota</taxon>
        <taxon>Chitinophagia</taxon>
        <taxon>Chitinophagales</taxon>
        <taxon>Chitinophagaceae</taxon>
        <taxon>Chitinophaga</taxon>
    </lineage>
</organism>